<dbReference type="Pfam" id="PF12776">
    <property type="entry name" value="Myb_DNA-bind_3"/>
    <property type="match status" value="3"/>
</dbReference>
<organism evidence="3 4">
    <name type="scientific">Prunus persica</name>
    <name type="common">Peach</name>
    <name type="synonym">Amygdalus persica</name>
    <dbReference type="NCBI Taxonomy" id="3760"/>
    <lineage>
        <taxon>Eukaryota</taxon>
        <taxon>Viridiplantae</taxon>
        <taxon>Streptophyta</taxon>
        <taxon>Embryophyta</taxon>
        <taxon>Tracheophyta</taxon>
        <taxon>Spermatophyta</taxon>
        <taxon>Magnoliopsida</taxon>
        <taxon>eudicotyledons</taxon>
        <taxon>Gunneridae</taxon>
        <taxon>Pentapetalae</taxon>
        <taxon>rosids</taxon>
        <taxon>fabids</taxon>
        <taxon>Rosales</taxon>
        <taxon>Rosaceae</taxon>
        <taxon>Amygdaloideae</taxon>
        <taxon>Amygdaleae</taxon>
        <taxon>Prunus</taxon>
    </lineage>
</organism>
<dbReference type="eggNOG" id="ENOG502SA1N">
    <property type="taxonomic scope" value="Eukaryota"/>
</dbReference>
<dbReference type="EMBL" id="CM007651">
    <property type="protein sequence ID" value="ONI32427.1"/>
    <property type="molecule type" value="Genomic_DNA"/>
</dbReference>
<dbReference type="Gramene" id="ONI32427">
    <property type="protein sequence ID" value="ONI32427"/>
    <property type="gene ID" value="PRUPE_1G367300"/>
</dbReference>
<dbReference type="Gramene" id="ONI32426">
    <property type="protein sequence ID" value="ONI32426"/>
    <property type="gene ID" value="PRUPE_1G367300"/>
</dbReference>
<dbReference type="PANTHER" id="PTHR47584">
    <property type="match status" value="1"/>
</dbReference>
<sequence>MVVCQSDQDQSRAKWTTFCTKIFADLLVEQIRKGNRSSGAFSKLAWKIIRDEFNRQTGLKFDKQQLKNHLDVLRKRYNSVKAILDHPGFTWDASQSMLLAQDDVWQKYIEAHPEADTVRKRGCDIYEQLCIIFSSDSGTNVNHAFIVLGTAVHQIDEDPPRAKWTMPLEKIFVDLMLQQVFQENRSNNAFSNKAWKYIYHEFNRQTKLNYDKQQLKNHHGVLRRWYHSVKSLLNQDGFSWDKSRCMVIAENDVWAKCIEKHPEVEAIRVKGCPHYEQLDRIFSESGSSGNYAFPESQTAASKMDSPPSEDQFKQDQSRAKWSAPLDKILLDLLIEQTGQNKMSNKKAWKHIREEFNYKTGLQFDGEQLRNHQNVLKRLYNNIKSVLDQSGFSWDNSRNMVMADDELWEKYTTAHPEAETIRNKECPIFKQLCTLFSESKAEETYVLSSHDVKLNQQTVNVVGTPETASVSAEPEPAVDEASSRLSEEVNMSSGRNKRRIKTQTLSSSRQRRVCRETSNTNVDAVSQHEEVPSTNKRAAGAAAVAHSGDRFSISSCIEVLNEMAGVDEELYLAASDLFQDPDRRETFICIKNEIKLAWLKAKCKHLL</sequence>
<reference evidence="3" key="2">
    <citation type="submission" date="2016-12" db="EMBL/GenBank/DDBJ databases">
        <title>WGS assembly of Prunus persica.</title>
        <authorList>
            <person name="Verde I."/>
            <person name="Jenkins J."/>
            <person name="Dondini L."/>
            <person name="Micali S."/>
            <person name="Pagliarani G."/>
            <person name="Vendramin E."/>
            <person name="Paris R."/>
            <person name="Aramini V."/>
            <person name="Gazza L."/>
            <person name="Rossini L."/>
            <person name="Bassi D."/>
            <person name="Troggio M."/>
            <person name="Shu S."/>
            <person name="Grimwood J.H."/>
            <person name="Tartarini S."/>
            <person name="Dettori M.T."/>
            <person name="Schmutz J."/>
        </authorList>
    </citation>
    <scope>NUCLEOTIDE SEQUENCE</scope>
</reference>
<dbReference type="Proteomes" id="UP000006882">
    <property type="component" value="Chromosome G1"/>
</dbReference>
<proteinExistence type="predicted"/>
<evidence type="ECO:0000259" key="2">
    <source>
        <dbReference type="Pfam" id="PF12776"/>
    </source>
</evidence>
<accession>A0A251R8X2</accession>
<dbReference type="PANTHER" id="PTHR47584:SF9">
    <property type="entry name" value="L10-INTERACTING MYB DOMAIN-CONTAINING PROTEIN-LIKE"/>
    <property type="match status" value="1"/>
</dbReference>
<feature type="compositionally biased region" description="Polar residues" evidence="1">
    <location>
        <begin position="286"/>
        <end position="300"/>
    </location>
</feature>
<dbReference type="AlphaFoldDB" id="A0A251R8X2"/>
<evidence type="ECO:0000256" key="1">
    <source>
        <dbReference type="SAM" id="MobiDB-lite"/>
    </source>
</evidence>
<dbReference type="OrthoDB" id="1848055at2759"/>
<protein>
    <recommendedName>
        <fullName evidence="2">Myb/SANT-like domain-containing protein</fullName>
    </recommendedName>
</protein>
<feature type="domain" description="Myb/SANT-like" evidence="2">
    <location>
        <begin position="14"/>
        <end position="108"/>
    </location>
</feature>
<keyword evidence="4" id="KW-1185">Reference proteome</keyword>
<evidence type="ECO:0000313" key="3">
    <source>
        <dbReference type="EMBL" id="ONI32426.1"/>
    </source>
</evidence>
<gene>
    <name evidence="3" type="ORF">PRUPE_1G367300</name>
</gene>
<dbReference type="EMBL" id="CM007651">
    <property type="protein sequence ID" value="ONI32426.1"/>
    <property type="molecule type" value="Genomic_DNA"/>
</dbReference>
<feature type="region of interest" description="Disordered" evidence="1">
    <location>
        <begin position="286"/>
        <end position="317"/>
    </location>
</feature>
<reference evidence="3 4" key="1">
    <citation type="journal article" date="2013" name="Nat. Genet.">
        <title>The high-quality draft genome of peach (Prunus persica) identifies unique patterns of genetic diversity, domestication and genome evolution.</title>
        <authorList>
            <consortium name="International Peach Genome Initiative"/>
            <person name="Verde I."/>
            <person name="Abbott A.G."/>
            <person name="Scalabrin S."/>
            <person name="Jung S."/>
            <person name="Shu S."/>
            <person name="Marroni F."/>
            <person name="Zhebentyayeva T."/>
            <person name="Dettori M.T."/>
            <person name="Grimwood J."/>
            <person name="Cattonaro F."/>
            <person name="Zuccolo A."/>
            <person name="Rossini L."/>
            <person name="Jenkins J."/>
            <person name="Vendramin E."/>
            <person name="Meisel L.A."/>
            <person name="Decroocq V."/>
            <person name="Sosinski B."/>
            <person name="Prochnik S."/>
            <person name="Mitros T."/>
            <person name="Policriti A."/>
            <person name="Cipriani G."/>
            <person name="Dondini L."/>
            <person name="Ficklin S."/>
            <person name="Goodstein D.M."/>
            <person name="Xuan P."/>
            <person name="Del Fabbro C."/>
            <person name="Aramini V."/>
            <person name="Copetti D."/>
            <person name="Gonzalez S."/>
            <person name="Horner D.S."/>
            <person name="Falchi R."/>
            <person name="Lucas S."/>
            <person name="Mica E."/>
            <person name="Maldonado J."/>
            <person name="Lazzari B."/>
            <person name="Bielenberg D."/>
            <person name="Pirona R."/>
            <person name="Miculan M."/>
            <person name="Barakat A."/>
            <person name="Testolin R."/>
            <person name="Stella A."/>
            <person name="Tartarini S."/>
            <person name="Tonutti P."/>
            <person name="Arus P."/>
            <person name="Orellana A."/>
            <person name="Wells C."/>
            <person name="Main D."/>
            <person name="Vizzotto G."/>
            <person name="Silva H."/>
            <person name="Salamini F."/>
            <person name="Schmutz J."/>
            <person name="Morgante M."/>
            <person name="Rokhsar D.S."/>
        </authorList>
    </citation>
    <scope>NUCLEOTIDE SEQUENCE [LARGE SCALE GENOMIC DNA]</scope>
    <source>
        <strain evidence="4">cv. Nemared</strain>
    </source>
</reference>
<dbReference type="InterPro" id="IPR045026">
    <property type="entry name" value="LIMYB"/>
</dbReference>
<evidence type="ECO:0000313" key="4">
    <source>
        <dbReference type="Proteomes" id="UP000006882"/>
    </source>
</evidence>
<dbReference type="InterPro" id="IPR024752">
    <property type="entry name" value="Myb/SANT-like_dom"/>
</dbReference>
<feature type="domain" description="Myb/SANT-like" evidence="2">
    <location>
        <begin position="320"/>
        <end position="410"/>
    </location>
</feature>
<name>A0A251R8X2_PRUPE</name>
<feature type="domain" description="Myb/SANT-like" evidence="2">
    <location>
        <begin position="163"/>
        <end position="256"/>
    </location>
</feature>
<feature type="region of interest" description="Disordered" evidence="1">
    <location>
        <begin position="464"/>
        <end position="496"/>
    </location>
</feature>